<evidence type="ECO:0000313" key="1">
    <source>
        <dbReference type="EMBL" id="PSB59007.1"/>
    </source>
</evidence>
<keyword evidence="2" id="KW-1185">Reference proteome</keyword>
<organism evidence="1 2">
    <name type="scientific">Chamaesiphon polymorphus CCALA 037</name>
    <dbReference type="NCBI Taxonomy" id="2107692"/>
    <lineage>
        <taxon>Bacteria</taxon>
        <taxon>Bacillati</taxon>
        <taxon>Cyanobacteriota</taxon>
        <taxon>Cyanophyceae</taxon>
        <taxon>Gomontiellales</taxon>
        <taxon>Chamaesiphonaceae</taxon>
        <taxon>Chamaesiphon</taxon>
    </lineage>
</organism>
<dbReference type="AlphaFoldDB" id="A0A2T1GMB5"/>
<gene>
    <name evidence="1" type="ORF">C7B77_02605</name>
</gene>
<accession>A0A2T1GMB5</accession>
<protein>
    <submittedName>
        <fullName evidence="1">Uncharacterized protein</fullName>
    </submittedName>
</protein>
<evidence type="ECO:0000313" key="2">
    <source>
        <dbReference type="Proteomes" id="UP000238937"/>
    </source>
</evidence>
<name>A0A2T1GMB5_9CYAN</name>
<reference evidence="1 2" key="1">
    <citation type="submission" date="2018-03" db="EMBL/GenBank/DDBJ databases">
        <title>The ancient ancestry and fast evolution of plastids.</title>
        <authorList>
            <person name="Moore K.R."/>
            <person name="Magnabosco C."/>
            <person name="Momper L."/>
            <person name="Gold D.A."/>
            <person name="Bosak T."/>
            <person name="Fournier G.P."/>
        </authorList>
    </citation>
    <scope>NUCLEOTIDE SEQUENCE [LARGE SCALE GENOMIC DNA]</scope>
    <source>
        <strain evidence="1 2">CCALA 037</strain>
    </source>
</reference>
<dbReference type="Proteomes" id="UP000238937">
    <property type="component" value="Unassembled WGS sequence"/>
</dbReference>
<sequence>MPELLVPADIKIDRNRSRVALYRKSYLGSFKRTGDPEPNLLKVITNNLEIIRPIFRVIRLNLFCLNTQIGGVRWKFARITPHFVGIRLMLSV</sequence>
<comment type="caution">
    <text evidence="1">The sequence shown here is derived from an EMBL/GenBank/DDBJ whole genome shotgun (WGS) entry which is preliminary data.</text>
</comment>
<dbReference type="EMBL" id="PVWO01000017">
    <property type="protein sequence ID" value="PSB59007.1"/>
    <property type="molecule type" value="Genomic_DNA"/>
</dbReference>
<proteinExistence type="predicted"/>